<keyword evidence="1" id="KW-1185">Reference proteome</keyword>
<reference evidence="2" key="1">
    <citation type="submission" date="2025-08" db="UniProtKB">
        <authorList>
            <consortium name="RefSeq"/>
        </authorList>
    </citation>
    <scope>IDENTIFICATION</scope>
</reference>
<gene>
    <name evidence="2" type="primary">LRRC27</name>
</gene>
<dbReference type="Proteomes" id="UP000694863">
    <property type="component" value="Unplaced"/>
</dbReference>
<name>A0AC55D764_ECHTE</name>
<accession>A0AC55D764</accession>
<sequence length="499" mass="56592">MEGSCTHRVPTAADAATPTEEEDDDGPSEGRARPAPAAEEPPMAANEGLGDVSRLPVLDLSQTGFHRFREVFQMPQLKQLYLQKNSLCTIPKDFFQLLPELTWLDLRFNRIQVLPAGIGSHKHLKTLLLERNPIKMLPVELGTVCTLKALNLRHCPLEFPPQRIVQRGLAAILTFLRVCAAETREATSREKATGTCKPPCLAPDPEELPLRAKAEPFPPTEKLRRTGPPKAGASLEEWPSKAEIRRFWKLRQEIVENERAETLGHQLLSVQLPPSLRAVLRTRRKEQPGARLALRRWTFPFKSTLPELSSSGTALPAKRVEEGRVAALRELREKQMLMEQRKRERQILREWREQTWRLKKNKQGLSRLLPLPPPPRNLVASRAPLATELMGSEKPPTNPTRKAKSNQEKPPPASRAPRAPWEEHLEQEVRQHIRQIQERRKHCGGAASQDLEVATQLQEEVTKPRQRLSRDHAFPTLTGNPPLPPSTAQPQNIFFNTKY</sequence>
<evidence type="ECO:0000313" key="1">
    <source>
        <dbReference type="Proteomes" id="UP000694863"/>
    </source>
</evidence>
<dbReference type="RefSeq" id="XP_045147588.1">
    <property type="nucleotide sequence ID" value="XM_045291653.1"/>
</dbReference>
<organism evidence="1 2">
    <name type="scientific">Echinops telfairi</name>
    <name type="common">Lesser hedgehog tenrec</name>
    <dbReference type="NCBI Taxonomy" id="9371"/>
    <lineage>
        <taxon>Eukaryota</taxon>
        <taxon>Metazoa</taxon>
        <taxon>Chordata</taxon>
        <taxon>Craniata</taxon>
        <taxon>Vertebrata</taxon>
        <taxon>Euteleostomi</taxon>
        <taxon>Mammalia</taxon>
        <taxon>Eutheria</taxon>
        <taxon>Afrotheria</taxon>
        <taxon>Tenrecidae</taxon>
        <taxon>Tenrecinae</taxon>
        <taxon>Echinops</taxon>
    </lineage>
</organism>
<evidence type="ECO:0000313" key="2">
    <source>
        <dbReference type="RefSeq" id="XP_045147588.1"/>
    </source>
</evidence>
<proteinExistence type="predicted"/>
<protein>
    <submittedName>
        <fullName evidence="2">Leucine-rich repeat-containing protein 27 isoform X1</fullName>
    </submittedName>
</protein>